<dbReference type="Proteomes" id="UP001163046">
    <property type="component" value="Unassembled WGS sequence"/>
</dbReference>
<dbReference type="OrthoDB" id="5989298at2759"/>
<evidence type="ECO:0000313" key="3">
    <source>
        <dbReference type="Proteomes" id="UP001163046"/>
    </source>
</evidence>
<dbReference type="GO" id="GO:0007165">
    <property type="term" value="P:signal transduction"/>
    <property type="evidence" value="ECO:0007669"/>
    <property type="project" value="InterPro"/>
</dbReference>
<accession>A0A9X0CIA7</accession>
<feature type="domain" description="Death" evidence="1">
    <location>
        <begin position="76"/>
        <end position="141"/>
    </location>
</feature>
<dbReference type="EMBL" id="MU827779">
    <property type="protein sequence ID" value="KAJ7339414.1"/>
    <property type="molecule type" value="Genomic_DNA"/>
</dbReference>
<gene>
    <name evidence="2" type="ORF">OS493_005809</name>
</gene>
<dbReference type="GO" id="GO:0005886">
    <property type="term" value="C:plasma membrane"/>
    <property type="evidence" value="ECO:0007669"/>
    <property type="project" value="TreeGrafter"/>
</dbReference>
<dbReference type="InterPro" id="IPR000488">
    <property type="entry name" value="Death_dom"/>
</dbReference>
<dbReference type="InterPro" id="IPR011029">
    <property type="entry name" value="DEATH-like_dom_sf"/>
</dbReference>
<dbReference type="AlphaFoldDB" id="A0A9X0CIA7"/>
<evidence type="ECO:0000313" key="2">
    <source>
        <dbReference type="EMBL" id="KAJ7339414.1"/>
    </source>
</evidence>
<comment type="caution">
    <text evidence="2">The sequence shown here is derived from an EMBL/GenBank/DDBJ whole genome shotgun (WGS) entry which is preliminary data.</text>
</comment>
<keyword evidence="3" id="KW-1185">Reference proteome</keyword>
<name>A0A9X0CIA7_9CNID</name>
<dbReference type="InterPro" id="IPR042355">
    <property type="entry name" value="IGFLR1"/>
</dbReference>
<organism evidence="2 3">
    <name type="scientific">Desmophyllum pertusum</name>
    <dbReference type="NCBI Taxonomy" id="174260"/>
    <lineage>
        <taxon>Eukaryota</taxon>
        <taxon>Metazoa</taxon>
        <taxon>Cnidaria</taxon>
        <taxon>Anthozoa</taxon>
        <taxon>Hexacorallia</taxon>
        <taxon>Scleractinia</taxon>
        <taxon>Caryophylliina</taxon>
        <taxon>Caryophylliidae</taxon>
        <taxon>Desmophyllum</taxon>
    </lineage>
</organism>
<sequence length="207" mass="23426">MFEYLQSVSPDITVGDLKNGLCQIERQDVIGILLTHETCDQSPLNDETLVCNLFDSDPDIIGEMAFMLDKQKSGLKNWSHLAAKLGIARTIFKSFDTFSADNPTEKLFDIFQVHFPTLIVGELFNHLEAIQRHDVIKAIKKSSKVTKSSLLKDLVADIDVMDNVCDLFNTKNAQPRRLLPDGCIPNLLFSMCNCERCQQFLLATTWR</sequence>
<evidence type="ECO:0000259" key="1">
    <source>
        <dbReference type="Pfam" id="PF00531"/>
    </source>
</evidence>
<reference evidence="2" key="1">
    <citation type="submission" date="2023-01" db="EMBL/GenBank/DDBJ databases">
        <title>Genome assembly of the deep-sea coral Lophelia pertusa.</title>
        <authorList>
            <person name="Herrera S."/>
            <person name="Cordes E."/>
        </authorList>
    </citation>
    <scope>NUCLEOTIDE SEQUENCE</scope>
    <source>
        <strain evidence="2">USNM1676648</strain>
        <tissue evidence="2">Polyp</tissue>
    </source>
</reference>
<dbReference type="Pfam" id="PF00531">
    <property type="entry name" value="Death"/>
    <property type="match status" value="1"/>
</dbReference>
<dbReference type="Gene3D" id="1.10.533.10">
    <property type="entry name" value="Death Domain, Fas"/>
    <property type="match status" value="1"/>
</dbReference>
<dbReference type="SUPFAM" id="SSF47986">
    <property type="entry name" value="DEATH domain"/>
    <property type="match status" value="1"/>
</dbReference>
<dbReference type="PANTHER" id="PTHR14657:SF2">
    <property type="entry name" value="IGF-LIKE FAMILY RECEPTOR 1"/>
    <property type="match status" value="1"/>
</dbReference>
<protein>
    <recommendedName>
        <fullName evidence="1">Death domain-containing protein</fullName>
    </recommendedName>
</protein>
<proteinExistence type="predicted"/>
<dbReference type="PANTHER" id="PTHR14657">
    <property type="entry name" value="IGF-LIKE FAMILY RECEPTOR 1"/>
    <property type="match status" value="1"/>
</dbReference>